<sequence>MAVGYCLPGAFPFDFMSGKVVFRNIMSIILLGVNMLINERTSHTYGLLLEKAVHLSLEVIILVFERDLFLTVFWRPLYQPLDVILSQDHTQIISLLEYVRYDFLPQIQLCSIKIATILSSRIVGLVQLLLKANAAKCLIEDYAACLESRFDESAPVENTKDDAGVLIMQLLIDNICNPAPNMTHLLLKFNVDGPVENTLLQPKYHFSCLKVILDSLEKLLKPEVNALLHEFGFQLLYELCLDPCTSVPIMDLLSTNKYQFFVKHLDSFGIAQLPPRTSKLALRISTLHQRAWLLKLLAFELHSADMADPLHKESCLAIIWKIFAQHSEVNYGEPNSAKTFVTHPFDAVNGTSKIKALELLEIVHFKPPDIGLRYPQFILNTKYHKKVEDILSNSAISEMGGVYFYSERGDRLIDLDAFHDALWQMLKFSTQPGDSPYNIPDKGEISEVIQKLLRWAWKYNKNLEEQAAQLHMLTGWSHVVEVSVSRKALFIEDHSQFLFELLDASLSVSASPDCSLKMALVLSHVALTLMAKLRDDVFLCPGGSDSDNVSCIDVFSLKLLPNGACHSILLKLIVAILRTESSEALRIRQYALLLSYFQYCRNVLDPEIPRSVIGFLVSEDQGDDELNLQKIDKEQAELARTNFAILKRKLKQ</sequence>
<proteinExistence type="inferred from homology"/>
<dbReference type="PANTHER" id="PTHR31344:SF0">
    <property type="entry name" value="NUCLEAR PORE COMPLEX PROTEIN NUP205"/>
    <property type="match status" value="1"/>
</dbReference>
<comment type="subcellular location">
    <subcellularLocation>
        <location evidence="1">Nucleus</location>
    </subcellularLocation>
</comment>
<keyword evidence="3" id="KW-0813">Transport</keyword>
<name>A0A835RE33_VANPL</name>
<evidence type="ECO:0000313" key="6">
    <source>
        <dbReference type="Proteomes" id="UP000639772"/>
    </source>
</evidence>
<protein>
    <submittedName>
        <fullName evidence="5">Uncharacterized protein</fullName>
    </submittedName>
</protein>
<evidence type="ECO:0000313" key="5">
    <source>
        <dbReference type="EMBL" id="KAG0486360.1"/>
    </source>
</evidence>
<keyword evidence="4" id="KW-0539">Nucleus</keyword>
<dbReference type="Proteomes" id="UP000639772">
    <property type="component" value="Unassembled WGS sequence"/>
</dbReference>
<comment type="caution">
    <text evidence="5">The sequence shown here is derived from an EMBL/GenBank/DDBJ whole genome shotgun (WGS) entry which is preliminary data.</text>
</comment>
<organism evidence="5 6">
    <name type="scientific">Vanilla planifolia</name>
    <name type="common">Vanilla</name>
    <dbReference type="NCBI Taxonomy" id="51239"/>
    <lineage>
        <taxon>Eukaryota</taxon>
        <taxon>Viridiplantae</taxon>
        <taxon>Streptophyta</taxon>
        <taxon>Embryophyta</taxon>
        <taxon>Tracheophyta</taxon>
        <taxon>Spermatophyta</taxon>
        <taxon>Magnoliopsida</taxon>
        <taxon>Liliopsida</taxon>
        <taxon>Asparagales</taxon>
        <taxon>Orchidaceae</taxon>
        <taxon>Vanilloideae</taxon>
        <taxon>Vanilleae</taxon>
        <taxon>Vanilla</taxon>
    </lineage>
</organism>
<reference evidence="5 6" key="1">
    <citation type="journal article" date="2020" name="Nat. Food">
        <title>A phased Vanilla planifolia genome enables genetic improvement of flavour and production.</title>
        <authorList>
            <person name="Hasing T."/>
            <person name="Tang H."/>
            <person name="Brym M."/>
            <person name="Khazi F."/>
            <person name="Huang T."/>
            <person name="Chambers A.H."/>
        </authorList>
    </citation>
    <scope>NUCLEOTIDE SEQUENCE [LARGE SCALE GENOMIC DNA]</scope>
    <source>
        <tissue evidence="5">Leaf</tissue>
    </source>
</reference>
<dbReference type="InterPro" id="IPR021827">
    <property type="entry name" value="Nup186/Nup192/Nup205"/>
</dbReference>
<accession>A0A835RE33</accession>
<dbReference type="EMBL" id="JADCNM010000004">
    <property type="protein sequence ID" value="KAG0486360.1"/>
    <property type="molecule type" value="Genomic_DNA"/>
</dbReference>
<evidence type="ECO:0000256" key="3">
    <source>
        <dbReference type="ARBA" id="ARBA00022448"/>
    </source>
</evidence>
<evidence type="ECO:0000256" key="1">
    <source>
        <dbReference type="ARBA" id="ARBA00004123"/>
    </source>
</evidence>
<dbReference type="GO" id="GO:0005643">
    <property type="term" value="C:nuclear pore"/>
    <property type="evidence" value="ECO:0007669"/>
    <property type="project" value="InterPro"/>
</dbReference>
<comment type="similarity">
    <text evidence="2">Belongs to the NUP186/NUP192/NUP205 family.</text>
</comment>
<dbReference type="OrthoDB" id="2019644at2759"/>
<dbReference type="AlphaFoldDB" id="A0A835RE33"/>
<evidence type="ECO:0000256" key="4">
    <source>
        <dbReference type="ARBA" id="ARBA00023242"/>
    </source>
</evidence>
<dbReference type="PANTHER" id="PTHR31344">
    <property type="entry name" value="NUCLEAR PORE COMPLEX PROTEIN NUP205"/>
    <property type="match status" value="1"/>
</dbReference>
<evidence type="ECO:0000256" key="2">
    <source>
        <dbReference type="ARBA" id="ARBA00005892"/>
    </source>
</evidence>
<dbReference type="Pfam" id="PF11894">
    <property type="entry name" value="Nup192"/>
    <property type="match status" value="1"/>
</dbReference>
<gene>
    <name evidence="5" type="ORF">HPP92_008455</name>
</gene>